<feature type="transmembrane region" description="Helical" evidence="1">
    <location>
        <begin position="103"/>
        <end position="126"/>
    </location>
</feature>
<dbReference type="EMBL" id="QZAF01001053">
    <property type="protein sequence ID" value="THV63752.1"/>
    <property type="molecule type" value="Genomic_DNA"/>
</dbReference>
<evidence type="ECO:0000313" key="3">
    <source>
        <dbReference type="Proteomes" id="UP000304951"/>
    </source>
</evidence>
<protein>
    <recommendedName>
        <fullName evidence="4">MARVEL domain-containing protein</fullName>
    </recommendedName>
</protein>
<evidence type="ECO:0008006" key="4">
    <source>
        <dbReference type="Google" id="ProtNLM"/>
    </source>
</evidence>
<keyword evidence="1" id="KW-0472">Membrane</keyword>
<proteinExistence type="predicted"/>
<evidence type="ECO:0000256" key="1">
    <source>
        <dbReference type="SAM" id="Phobius"/>
    </source>
</evidence>
<organism evidence="2 3">
    <name type="scientific">Aureobasidium pullulans</name>
    <name type="common">Black yeast</name>
    <name type="synonym">Pullularia pullulans</name>
    <dbReference type="NCBI Taxonomy" id="5580"/>
    <lineage>
        <taxon>Eukaryota</taxon>
        <taxon>Fungi</taxon>
        <taxon>Dikarya</taxon>
        <taxon>Ascomycota</taxon>
        <taxon>Pezizomycotina</taxon>
        <taxon>Dothideomycetes</taxon>
        <taxon>Dothideomycetidae</taxon>
        <taxon>Dothideales</taxon>
        <taxon>Saccotheciaceae</taxon>
        <taxon>Aureobasidium</taxon>
    </lineage>
</organism>
<name>A0A4S8RZJ1_AURPU</name>
<keyword evidence="1" id="KW-0812">Transmembrane</keyword>
<comment type="caution">
    <text evidence="2">The sequence shown here is derived from an EMBL/GenBank/DDBJ whole genome shotgun (WGS) entry which is preliminary data.</text>
</comment>
<keyword evidence="1" id="KW-1133">Transmembrane helix</keyword>
<reference evidence="2 3" key="1">
    <citation type="submission" date="2018-10" db="EMBL/GenBank/DDBJ databases">
        <title>Fifty Aureobasidium pullulans genomes reveal a recombining polyextremotolerant generalist.</title>
        <authorList>
            <person name="Gostincar C."/>
            <person name="Turk M."/>
            <person name="Zajc J."/>
            <person name="Gunde-Cimerman N."/>
        </authorList>
    </citation>
    <scope>NUCLEOTIDE SEQUENCE [LARGE SCALE GENOMIC DNA]</scope>
    <source>
        <strain evidence="2 3">EXF-11900</strain>
    </source>
</reference>
<feature type="transmembrane region" description="Helical" evidence="1">
    <location>
        <begin position="77"/>
        <end position="97"/>
    </location>
</feature>
<accession>A0A4S8RZJ1</accession>
<feature type="transmembrane region" description="Helical" evidence="1">
    <location>
        <begin position="45"/>
        <end position="65"/>
    </location>
</feature>
<gene>
    <name evidence="2" type="ORF">D6D28_10421</name>
</gene>
<dbReference type="Proteomes" id="UP000304951">
    <property type="component" value="Unassembled WGS sequence"/>
</dbReference>
<evidence type="ECO:0000313" key="2">
    <source>
        <dbReference type="EMBL" id="THV63752.1"/>
    </source>
</evidence>
<sequence>MRWSFCIVNPFNQHSLIQISSRIDTMPIPSYGALPLSETFLCVRGLSLIAMIGIVGLTANFVAVINGSGIEPPKEIVGTLSITCIATLYTLISIPFYMAQANLGLFIMTAIDSLLLLAFIVVSVTLGKPLSLLNCFAIAEVDGKIDATGVAYWLQSLVQNIKQGGSIGLYVWAGTTRINCLETKAIWGLCIALCILFSCSCILLPTLWFKSKRAGLLPKKIEAA</sequence>
<dbReference type="AlphaFoldDB" id="A0A4S8RZJ1"/>
<feature type="transmembrane region" description="Helical" evidence="1">
    <location>
        <begin position="186"/>
        <end position="209"/>
    </location>
</feature>